<reference evidence="3 4" key="1">
    <citation type="submission" date="2024-10" db="EMBL/GenBank/DDBJ databases">
        <authorList>
            <person name="Yang X.-N."/>
        </authorList>
    </citation>
    <scope>NUCLEOTIDE SEQUENCE [LARGE SCALE GENOMIC DNA]</scope>
    <source>
        <strain evidence="3 4">CAU 1059</strain>
    </source>
</reference>
<evidence type="ECO:0000259" key="2">
    <source>
        <dbReference type="SMART" id="SM00903"/>
    </source>
</evidence>
<dbReference type="Pfam" id="PF01613">
    <property type="entry name" value="Flavin_Reduct"/>
    <property type="match status" value="1"/>
</dbReference>
<evidence type="ECO:0000313" key="3">
    <source>
        <dbReference type="EMBL" id="MFH0255099.1"/>
    </source>
</evidence>
<dbReference type="Gene3D" id="2.30.110.10">
    <property type="entry name" value="Electron Transport, Fmn-binding Protein, Chain A"/>
    <property type="match status" value="1"/>
</dbReference>
<name>A0ABW7IA86_9RHOB</name>
<dbReference type="SUPFAM" id="SSF50475">
    <property type="entry name" value="FMN-binding split barrel"/>
    <property type="match status" value="1"/>
</dbReference>
<evidence type="ECO:0000256" key="1">
    <source>
        <dbReference type="ARBA" id="ARBA00023002"/>
    </source>
</evidence>
<protein>
    <submittedName>
        <fullName evidence="3">Flavin reductase family protein</fullName>
        <ecNumber evidence="3">1.-.-.-</ecNumber>
    </submittedName>
</protein>
<dbReference type="GO" id="GO:0016491">
    <property type="term" value="F:oxidoreductase activity"/>
    <property type="evidence" value="ECO:0007669"/>
    <property type="project" value="UniProtKB-KW"/>
</dbReference>
<dbReference type="EC" id="1.-.-.-" evidence="3"/>
<dbReference type="RefSeq" id="WP_377172533.1">
    <property type="nucleotide sequence ID" value="NZ_JBHTJC010000004.1"/>
</dbReference>
<dbReference type="PANTHER" id="PTHR30466">
    <property type="entry name" value="FLAVIN REDUCTASE"/>
    <property type="match status" value="1"/>
</dbReference>
<comment type="caution">
    <text evidence="3">The sequence shown here is derived from an EMBL/GenBank/DDBJ whole genome shotgun (WGS) entry which is preliminary data.</text>
</comment>
<dbReference type="InterPro" id="IPR012349">
    <property type="entry name" value="Split_barrel_FMN-bd"/>
</dbReference>
<keyword evidence="4" id="KW-1185">Reference proteome</keyword>
<proteinExistence type="predicted"/>
<dbReference type="InterPro" id="IPR050268">
    <property type="entry name" value="NADH-dep_flavin_reductase"/>
</dbReference>
<gene>
    <name evidence="3" type="ORF">ACGRVM_14430</name>
</gene>
<feature type="domain" description="Flavin reductase like" evidence="2">
    <location>
        <begin position="13"/>
        <end position="156"/>
    </location>
</feature>
<organism evidence="3 4">
    <name type="scientific">Roseovarius aquimarinus</name>
    <dbReference type="NCBI Taxonomy" id="1229156"/>
    <lineage>
        <taxon>Bacteria</taxon>
        <taxon>Pseudomonadati</taxon>
        <taxon>Pseudomonadota</taxon>
        <taxon>Alphaproteobacteria</taxon>
        <taxon>Rhodobacterales</taxon>
        <taxon>Roseobacteraceae</taxon>
        <taxon>Roseovarius</taxon>
    </lineage>
</organism>
<dbReference type="Proteomes" id="UP001607157">
    <property type="component" value="Unassembled WGS sequence"/>
</dbReference>
<sequence>MTVTDTRALRDAFGRFATGVTVLTTREADGTPRGFTANSFTSVSLEPPLVLVCIGSNALSGPAFCAAPHFAINVLGAAQKDTATLFASRSDEKFERTDWYPGLHDLPILPGAIATLVCARHNLVEAGDHVILIGEVLETAIDDGPALGYHRGGFITI</sequence>
<keyword evidence="1 3" id="KW-0560">Oxidoreductase</keyword>
<dbReference type="EMBL" id="JBIHMM010000004">
    <property type="protein sequence ID" value="MFH0255099.1"/>
    <property type="molecule type" value="Genomic_DNA"/>
</dbReference>
<dbReference type="InterPro" id="IPR002563">
    <property type="entry name" value="Flavin_Rdtase-like_dom"/>
</dbReference>
<accession>A0ABW7IA86</accession>
<dbReference type="PANTHER" id="PTHR30466:SF1">
    <property type="entry name" value="FMN REDUCTASE (NADH) RUTF"/>
    <property type="match status" value="1"/>
</dbReference>
<dbReference type="SMART" id="SM00903">
    <property type="entry name" value="Flavin_Reduct"/>
    <property type="match status" value="1"/>
</dbReference>
<evidence type="ECO:0000313" key="4">
    <source>
        <dbReference type="Proteomes" id="UP001607157"/>
    </source>
</evidence>